<dbReference type="Proteomes" id="UP001140074">
    <property type="component" value="Unassembled WGS sequence"/>
</dbReference>
<protein>
    <submittedName>
        <fullName evidence="1">Uncharacterized protein</fullName>
    </submittedName>
</protein>
<dbReference type="AlphaFoldDB" id="A0A9W8IQ92"/>
<reference evidence="1" key="1">
    <citation type="submission" date="2022-07" db="EMBL/GenBank/DDBJ databases">
        <title>Phylogenomic reconstructions and comparative analyses of Kickxellomycotina fungi.</title>
        <authorList>
            <person name="Reynolds N.K."/>
            <person name="Stajich J.E."/>
            <person name="Barry K."/>
            <person name="Grigoriev I.V."/>
            <person name="Crous P."/>
            <person name="Smith M.E."/>
        </authorList>
    </citation>
    <scope>NUCLEOTIDE SEQUENCE</scope>
    <source>
        <strain evidence="1">RSA 476</strain>
    </source>
</reference>
<keyword evidence="2" id="KW-1185">Reference proteome</keyword>
<sequence length="198" mass="22570">MYKAFIRPTMEHALEICIPNASLVKVLERCQGDMLRAMLGVPKPASYAAILLLCKMETMEHRWRANLSSYIRRRQLDSDDKHILSCLFNMERVAQMKSSRLIPRLCQEAYCAGPPHLITTTISEKKRACMHALKSANNYMGNNSNVYNTRMPLMLLLMALNKNDVASAIQIALVIDKIYTQCLGRRSLIKQLTPRALE</sequence>
<name>A0A9W8IQ92_9FUNG</name>
<proteinExistence type="predicted"/>
<evidence type="ECO:0000313" key="2">
    <source>
        <dbReference type="Proteomes" id="UP001140074"/>
    </source>
</evidence>
<evidence type="ECO:0000313" key="1">
    <source>
        <dbReference type="EMBL" id="KAJ2862968.1"/>
    </source>
</evidence>
<accession>A0A9W8IQ92</accession>
<gene>
    <name evidence="1" type="ORF">GGH94_003935</name>
</gene>
<dbReference type="EMBL" id="JANBUY010000143">
    <property type="protein sequence ID" value="KAJ2862968.1"/>
    <property type="molecule type" value="Genomic_DNA"/>
</dbReference>
<comment type="caution">
    <text evidence="1">The sequence shown here is derived from an EMBL/GenBank/DDBJ whole genome shotgun (WGS) entry which is preliminary data.</text>
</comment>
<organism evidence="1 2">
    <name type="scientific">Coemansia aciculifera</name>
    <dbReference type="NCBI Taxonomy" id="417176"/>
    <lineage>
        <taxon>Eukaryota</taxon>
        <taxon>Fungi</taxon>
        <taxon>Fungi incertae sedis</taxon>
        <taxon>Zoopagomycota</taxon>
        <taxon>Kickxellomycotina</taxon>
        <taxon>Kickxellomycetes</taxon>
        <taxon>Kickxellales</taxon>
        <taxon>Kickxellaceae</taxon>
        <taxon>Coemansia</taxon>
    </lineage>
</organism>